<dbReference type="SMART" id="SM00387">
    <property type="entry name" value="HATPase_c"/>
    <property type="match status" value="1"/>
</dbReference>
<feature type="domain" description="PAS" evidence="7">
    <location>
        <begin position="659"/>
        <end position="730"/>
    </location>
</feature>
<evidence type="ECO:0000313" key="9">
    <source>
        <dbReference type="EMBL" id="RKR15327.1"/>
    </source>
</evidence>
<dbReference type="PROSITE" id="PS50113">
    <property type="entry name" value="PAC"/>
    <property type="match status" value="4"/>
</dbReference>
<reference evidence="9 10" key="1">
    <citation type="submission" date="2018-10" db="EMBL/GenBank/DDBJ databases">
        <title>Genomic Encyclopedia of Archaeal and Bacterial Type Strains, Phase II (KMG-II): from individual species to whole genera.</title>
        <authorList>
            <person name="Goeker M."/>
        </authorList>
    </citation>
    <scope>NUCLEOTIDE SEQUENCE [LARGE SCALE GENOMIC DNA]</scope>
    <source>
        <strain evidence="9 10">DSM 25230</strain>
    </source>
</reference>
<keyword evidence="10" id="KW-1185">Reference proteome</keyword>
<dbReference type="InterPro" id="IPR035965">
    <property type="entry name" value="PAS-like_dom_sf"/>
</dbReference>
<dbReference type="InterPro" id="IPR013655">
    <property type="entry name" value="PAS_fold_3"/>
</dbReference>
<dbReference type="PROSITE" id="PS50112">
    <property type="entry name" value="PAS"/>
    <property type="match status" value="4"/>
</dbReference>
<dbReference type="InterPro" id="IPR003594">
    <property type="entry name" value="HATPase_dom"/>
</dbReference>
<sequence length="1264" mass="145012">MIQTKSNISNWLGNLDGGATIDEFFFDGLWGINLAVSEDFWFSQKFWNTLEYTSEEVFTTKKTLHSILHKEDIEYFISACNNIKNNSNALNCTVRFYAKSGIIWMKLRGKIINQEEGNCKIVGSAISVSDIKEKTQILERKVQYYKNVIGGGKVAIWELNFNTGLVEINERYSEIIGYSVSELQPLTKGFWVNLVHPDDKSLIDKTYFSVLEDKGSFEIEFRLKHKKGHWVWVLSSGKLTDINQDGSGKLASGFLYDITSKKKGELLLLDYSNIIKRINHVAKIGIWEVNINYNKILESSISIDESFKKLTEIPKDFHPTLSKAINLIKGKENKKEHKAVIERAIKYGEDYDVIYPIVTRVTKKTKWVRVIGISEYENGKCNRLFGFLLDVDKETRLSQTLAFKEEEIRQTFDQAAIGMGVVDLENNLKEANNSLVNIFEYTKEEAYKVPYENIIHPEDYNITMPLIQEVIQGRRNFFSREVRGVTKFGKEIWVFMNLSAIKNDKGELIHLLIQMLDVTEKKETEIKLADYSNLMKRINTAAKIGIWELNLENNEVYWDTNIKKMLGVPADYTATLEDDISYFKEGYSRDTIALAVKNALENGAGFDVFLEVFSKSRNKYIWTRTTGIVEFTNGVCTRLYGFFQDVDKETRVSKELALKEKELRHNFDQSAMGMAFINLEGKPERVNKALLNITGFSEKDFYNKFSFGSLAHPKDKEKAKLMFKRVSSGALNSVQEEIRCVHKKGHIIWLNIIASSIKNDEGEIIHFFTQNQDITEKKETALKLADFSNLMSRINITAKIGIWEIDLKTHEIFWDDTIKKILGVPLNYMASIQKDINFYKEGYSRETFREVLNNAMNIGKGFNVVLEAKNVSRNEYLWTRTTGIVEFKNGSCNRLYGFFQDVDTETKNSKELSIKEEELRNTFNQAYIGMAFIGPDSKVLKVNTSLIKIFGYSKEEMYNFSYGALAHPEDKSKTKLLLDEILLKKQDAVKGEIRAIHKKGHIVWVTIVISAVKNDRGELLHMLLQIQDVTKTKSLTENLKEHNNRLVNFAHIVSHNLRSHASNISMLLDLTSKDYPKLMENDFLKNIKIVSDNMNDTIYDLNKIVEIKSNISASLSSYKLIDFVNKSIQNINSLIKEANAKIVIDVPKDVSVLAIQAYLESIVLNLITNAVKYRMPDRRLKIYINAKIEWDNVIFSIEDNGLGINLNKHGDKLFGLYKVFHAHKDAKGIGLFLVKNQLEAMGGKIKVESKEHIGTKFTTYFKIG</sequence>
<dbReference type="Proteomes" id="UP000269412">
    <property type="component" value="Unassembled WGS sequence"/>
</dbReference>
<feature type="domain" description="PAS" evidence="7">
    <location>
        <begin position="404"/>
        <end position="474"/>
    </location>
</feature>
<dbReference type="Pfam" id="PF02518">
    <property type="entry name" value="HATPase_c"/>
    <property type="match status" value="1"/>
</dbReference>
<protein>
    <recommendedName>
        <fullName evidence="2">histidine kinase</fullName>
        <ecNumber evidence="2">2.7.13.3</ecNumber>
    </recommendedName>
</protein>
<feature type="domain" description="PAS" evidence="7">
    <location>
        <begin position="141"/>
        <end position="214"/>
    </location>
</feature>
<dbReference type="PANTHER" id="PTHR43304:SF1">
    <property type="entry name" value="PAC DOMAIN-CONTAINING PROTEIN"/>
    <property type="match status" value="1"/>
</dbReference>
<evidence type="ECO:0000256" key="1">
    <source>
        <dbReference type="ARBA" id="ARBA00000085"/>
    </source>
</evidence>
<dbReference type="EC" id="2.7.13.3" evidence="2"/>
<evidence type="ECO:0000256" key="4">
    <source>
        <dbReference type="ARBA" id="ARBA00022679"/>
    </source>
</evidence>
<feature type="domain" description="Histidine kinase" evidence="6">
    <location>
        <begin position="1052"/>
        <end position="1264"/>
    </location>
</feature>
<dbReference type="InterPro" id="IPR005467">
    <property type="entry name" value="His_kinase_dom"/>
</dbReference>
<feature type="domain" description="PAC" evidence="8">
    <location>
        <begin position="989"/>
        <end position="1041"/>
    </location>
</feature>
<dbReference type="InterPro" id="IPR001610">
    <property type="entry name" value="PAC"/>
</dbReference>
<dbReference type="EMBL" id="RBIQ01000007">
    <property type="protein sequence ID" value="RKR15327.1"/>
    <property type="molecule type" value="Genomic_DNA"/>
</dbReference>
<dbReference type="InterPro" id="IPR036890">
    <property type="entry name" value="HATPase_C_sf"/>
</dbReference>
<dbReference type="RefSeq" id="WP_121065319.1">
    <property type="nucleotide sequence ID" value="NZ_RBIQ01000007.1"/>
</dbReference>
<evidence type="ECO:0000256" key="3">
    <source>
        <dbReference type="ARBA" id="ARBA00022553"/>
    </source>
</evidence>
<dbReference type="AlphaFoldDB" id="A0A495EH77"/>
<keyword evidence="3" id="KW-0597">Phosphoprotein</keyword>
<evidence type="ECO:0000313" key="10">
    <source>
        <dbReference type="Proteomes" id="UP000269412"/>
    </source>
</evidence>
<evidence type="ECO:0000259" key="6">
    <source>
        <dbReference type="PROSITE" id="PS50109"/>
    </source>
</evidence>
<comment type="catalytic activity">
    <reaction evidence="1">
        <text>ATP + protein L-histidine = ADP + protein N-phospho-L-histidine.</text>
        <dbReference type="EC" id="2.7.13.3"/>
    </reaction>
</comment>
<dbReference type="SMART" id="SM00086">
    <property type="entry name" value="PAC"/>
    <property type="match status" value="5"/>
</dbReference>
<evidence type="ECO:0000259" key="7">
    <source>
        <dbReference type="PROSITE" id="PS50112"/>
    </source>
</evidence>
<keyword evidence="4" id="KW-0808">Transferase</keyword>
<proteinExistence type="predicted"/>
<name>A0A495EH77_9FLAO</name>
<accession>A0A495EH77</accession>
<evidence type="ECO:0000259" key="8">
    <source>
        <dbReference type="PROSITE" id="PS50113"/>
    </source>
</evidence>
<feature type="domain" description="PAC" evidence="8">
    <location>
        <begin position="478"/>
        <end position="530"/>
    </location>
</feature>
<organism evidence="9 10">
    <name type="scientific">Maribacter vaceletii</name>
    <dbReference type="NCBI Taxonomy" id="1206816"/>
    <lineage>
        <taxon>Bacteria</taxon>
        <taxon>Pseudomonadati</taxon>
        <taxon>Bacteroidota</taxon>
        <taxon>Flavobacteriia</taxon>
        <taxon>Flavobacteriales</taxon>
        <taxon>Flavobacteriaceae</taxon>
        <taxon>Maribacter</taxon>
    </lineage>
</organism>
<feature type="domain" description="PAC" evidence="8">
    <location>
        <begin position="217"/>
        <end position="270"/>
    </location>
</feature>
<keyword evidence="5" id="KW-0418">Kinase</keyword>
<dbReference type="InterPro" id="IPR000014">
    <property type="entry name" value="PAS"/>
</dbReference>
<dbReference type="InterPro" id="IPR000700">
    <property type="entry name" value="PAS-assoc_C"/>
</dbReference>
<dbReference type="SUPFAM" id="SSF55874">
    <property type="entry name" value="ATPase domain of HSP90 chaperone/DNA topoisomerase II/histidine kinase"/>
    <property type="match status" value="1"/>
</dbReference>
<evidence type="ECO:0000256" key="2">
    <source>
        <dbReference type="ARBA" id="ARBA00012438"/>
    </source>
</evidence>
<evidence type="ECO:0000256" key="5">
    <source>
        <dbReference type="ARBA" id="ARBA00022777"/>
    </source>
</evidence>
<dbReference type="SUPFAM" id="SSF55785">
    <property type="entry name" value="PYP-like sensor domain (PAS domain)"/>
    <property type="match status" value="7"/>
</dbReference>
<dbReference type="SMART" id="SM00091">
    <property type="entry name" value="PAS"/>
    <property type="match status" value="6"/>
</dbReference>
<feature type="domain" description="PAC" evidence="8">
    <location>
        <begin position="734"/>
        <end position="786"/>
    </location>
</feature>
<dbReference type="PANTHER" id="PTHR43304">
    <property type="entry name" value="PHYTOCHROME-LIKE PROTEIN CPH1"/>
    <property type="match status" value="1"/>
</dbReference>
<dbReference type="InterPro" id="IPR052162">
    <property type="entry name" value="Sensor_kinase/Photoreceptor"/>
</dbReference>
<dbReference type="NCBIfam" id="TIGR00229">
    <property type="entry name" value="sensory_box"/>
    <property type="match status" value="4"/>
</dbReference>
<dbReference type="Gene3D" id="3.30.565.10">
    <property type="entry name" value="Histidine kinase-like ATPase, C-terminal domain"/>
    <property type="match status" value="1"/>
</dbReference>
<dbReference type="Gene3D" id="3.30.450.20">
    <property type="entry name" value="PAS domain"/>
    <property type="match status" value="7"/>
</dbReference>
<dbReference type="CDD" id="cd00130">
    <property type="entry name" value="PAS"/>
    <property type="match status" value="5"/>
</dbReference>
<dbReference type="Pfam" id="PF08447">
    <property type="entry name" value="PAS_3"/>
    <property type="match status" value="5"/>
</dbReference>
<dbReference type="GO" id="GO:0004673">
    <property type="term" value="F:protein histidine kinase activity"/>
    <property type="evidence" value="ECO:0007669"/>
    <property type="project" value="UniProtKB-EC"/>
</dbReference>
<comment type="caution">
    <text evidence="9">The sequence shown here is derived from an EMBL/GenBank/DDBJ whole genome shotgun (WGS) entry which is preliminary data.</text>
</comment>
<feature type="domain" description="PAS" evidence="7">
    <location>
        <begin position="915"/>
        <end position="985"/>
    </location>
</feature>
<gene>
    <name evidence="9" type="ORF">CLV91_1411</name>
</gene>
<dbReference type="PROSITE" id="PS50109">
    <property type="entry name" value="HIS_KIN"/>
    <property type="match status" value="1"/>
</dbReference>
<dbReference type="OrthoDB" id="5522855at2"/>